<feature type="transmembrane region" description="Helical" evidence="1">
    <location>
        <begin position="9"/>
        <end position="27"/>
    </location>
</feature>
<sequence length="49" mass="5940">MALTRSNKLWMMAIIYLILMVALADWLEYHFHNSNKHSIKQTDQYENKK</sequence>
<dbReference type="RefSeq" id="WP_166792150.1">
    <property type="nucleotide sequence ID" value="NZ_RCCK01000010.1"/>
</dbReference>
<protein>
    <submittedName>
        <fullName evidence="2">Uncharacterized protein</fullName>
    </submittedName>
</protein>
<evidence type="ECO:0000313" key="3">
    <source>
        <dbReference type="Proteomes" id="UP000273898"/>
    </source>
</evidence>
<evidence type="ECO:0000313" key="2">
    <source>
        <dbReference type="EMBL" id="RLJ79643.1"/>
    </source>
</evidence>
<dbReference type="Proteomes" id="UP000273898">
    <property type="component" value="Unassembled WGS sequence"/>
</dbReference>
<accession>A0A497Y820</accession>
<keyword evidence="1" id="KW-1133">Transmembrane helix</keyword>
<proteinExistence type="predicted"/>
<reference evidence="2 3" key="1">
    <citation type="submission" date="2018-10" db="EMBL/GenBank/DDBJ databases">
        <title>Genomic Encyclopedia of Archaeal and Bacterial Type Strains, Phase II (KMG-II): from individual species to whole genera.</title>
        <authorList>
            <person name="Goeker M."/>
        </authorList>
    </citation>
    <scope>NUCLEOTIDE SEQUENCE [LARGE SCALE GENOMIC DNA]</scope>
    <source>
        <strain evidence="2 3">DSM 19624</strain>
    </source>
</reference>
<dbReference type="EMBL" id="RCCK01000010">
    <property type="protein sequence ID" value="RLJ79643.1"/>
    <property type="molecule type" value="Genomic_DNA"/>
</dbReference>
<dbReference type="AlphaFoldDB" id="A0A497Y820"/>
<evidence type="ECO:0000256" key="1">
    <source>
        <dbReference type="SAM" id="Phobius"/>
    </source>
</evidence>
<name>A0A497Y820_9SPHI</name>
<keyword evidence="1" id="KW-0472">Membrane</keyword>
<organism evidence="2 3">
    <name type="scientific">Pedobacter alluvionis</name>
    <dbReference type="NCBI Taxonomy" id="475253"/>
    <lineage>
        <taxon>Bacteria</taxon>
        <taxon>Pseudomonadati</taxon>
        <taxon>Bacteroidota</taxon>
        <taxon>Sphingobacteriia</taxon>
        <taxon>Sphingobacteriales</taxon>
        <taxon>Sphingobacteriaceae</taxon>
        <taxon>Pedobacter</taxon>
    </lineage>
</organism>
<comment type="caution">
    <text evidence="2">The sequence shown here is derived from an EMBL/GenBank/DDBJ whole genome shotgun (WGS) entry which is preliminary data.</text>
</comment>
<gene>
    <name evidence="2" type="ORF">BCL90_0350</name>
</gene>
<keyword evidence="1" id="KW-0812">Transmembrane</keyword>